<feature type="binding site" evidence="10">
    <location>
        <position position="98"/>
    </location>
    <ligand>
        <name>a ubiquinone</name>
        <dbReference type="ChEBI" id="CHEBI:16389"/>
        <note>ligand shared with IP/SDHB</note>
    </ligand>
</feature>
<keyword evidence="6 12" id="KW-0809">Transit peptide</keyword>
<evidence type="ECO:0000256" key="5">
    <source>
        <dbReference type="ARBA" id="ARBA00022792"/>
    </source>
</evidence>
<evidence type="ECO:0000256" key="2">
    <source>
        <dbReference type="ARBA" id="ARBA00007294"/>
    </source>
</evidence>
<evidence type="ECO:0000256" key="7">
    <source>
        <dbReference type="ARBA" id="ARBA00022989"/>
    </source>
</evidence>
<protein>
    <recommendedName>
        <fullName evidence="12">Succinate dehydrogenase [ubiquinone] cytochrome b small subunit</fullName>
    </recommendedName>
</protein>
<organism evidence="13">
    <name type="scientific">Ditylum brightwellii</name>
    <dbReference type="NCBI Taxonomy" id="49249"/>
    <lineage>
        <taxon>Eukaryota</taxon>
        <taxon>Sar</taxon>
        <taxon>Stramenopiles</taxon>
        <taxon>Ochrophyta</taxon>
        <taxon>Bacillariophyta</taxon>
        <taxon>Mediophyceae</taxon>
        <taxon>Lithodesmiophycidae</taxon>
        <taxon>Lithodesmiales</taxon>
        <taxon>Lithodesmiaceae</taxon>
        <taxon>Ditylum</taxon>
    </lineage>
</organism>
<name>A0A7S4SBY0_9STRA</name>
<evidence type="ECO:0000256" key="8">
    <source>
        <dbReference type="ARBA" id="ARBA00023128"/>
    </source>
</evidence>
<dbReference type="AlphaFoldDB" id="A0A7S4SBY0"/>
<evidence type="ECO:0000256" key="10">
    <source>
        <dbReference type="PIRSR" id="PIRSR607992-1"/>
    </source>
</evidence>
<evidence type="ECO:0000256" key="11">
    <source>
        <dbReference type="PIRSR" id="PIRSR607992-2"/>
    </source>
</evidence>
<gene>
    <name evidence="13" type="ORF">DBRI00130_LOCUS32534</name>
</gene>
<keyword evidence="3" id="KW-0813">Transport</keyword>
<evidence type="ECO:0000256" key="6">
    <source>
        <dbReference type="ARBA" id="ARBA00022946"/>
    </source>
</evidence>
<comment type="subcellular location">
    <subcellularLocation>
        <location evidence="1 12">Mitochondrion inner membrane</location>
        <topology evidence="1 12">Multi-pass membrane protein</topology>
    </subcellularLocation>
</comment>
<dbReference type="InterPro" id="IPR007992">
    <property type="entry name" value="CybS"/>
</dbReference>
<evidence type="ECO:0000256" key="9">
    <source>
        <dbReference type="ARBA" id="ARBA00023136"/>
    </source>
</evidence>
<evidence type="ECO:0000256" key="1">
    <source>
        <dbReference type="ARBA" id="ARBA00004448"/>
    </source>
</evidence>
<proteinExistence type="inferred from homology"/>
<keyword evidence="11" id="KW-0479">Metal-binding</keyword>
<dbReference type="GO" id="GO:0046872">
    <property type="term" value="F:metal ion binding"/>
    <property type="evidence" value="ECO:0007669"/>
    <property type="project" value="UniProtKB-KW"/>
</dbReference>
<dbReference type="GO" id="GO:0006099">
    <property type="term" value="P:tricarboxylic acid cycle"/>
    <property type="evidence" value="ECO:0007669"/>
    <property type="project" value="TreeGrafter"/>
</dbReference>
<keyword evidence="5 12" id="KW-0999">Mitochondrion inner membrane</keyword>
<keyword evidence="8 12" id="KW-0496">Mitochondrion</keyword>
<dbReference type="Gene3D" id="1.20.1300.10">
    <property type="entry name" value="Fumarate reductase/succinate dehydrogenase, transmembrane subunit"/>
    <property type="match status" value="1"/>
</dbReference>
<keyword evidence="7" id="KW-1133">Transmembrane helix</keyword>
<dbReference type="GO" id="GO:0006121">
    <property type="term" value="P:mitochondrial electron transport, succinate to ubiquinone"/>
    <property type="evidence" value="ECO:0007669"/>
    <property type="project" value="TreeGrafter"/>
</dbReference>
<feature type="binding site" description="axial binding residue" evidence="11">
    <location>
        <position position="86"/>
    </location>
    <ligand>
        <name>heme b</name>
        <dbReference type="ChEBI" id="CHEBI:60344"/>
        <note>ligand shared with SDHC</note>
    </ligand>
    <ligandPart>
        <name>Fe</name>
        <dbReference type="ChEBI" id="CHEBI:18248"/>
    </ligandPart>
</feature>
<dbReference type="PANTHER" id="PTHR13337:SF2">
    <property type="entry name" value="SUCCINATE DEHYDROGENASE [UBIQUINONE] CYTOCHROME B SMALL SUBUNIT, MITOCHONDRIAL"/>
    <property type="match status" value="1"/>
</dbReference>
<keyword evidence="11" id="KW-0408">Iron</keyword>
<accession>A0A7S4SBY0</accession>
<sequence>MLRIAQASSSSVVRRHVSNQIRNMSSTAKSSPLQGDAGRLGTQIHHKMTTFLAVATPIYFLAPDDFSDGMMGKAFGSVLVLNISAHSWIGLNYVATDYVPKISKSLMGPARVASAGIGIITLLGLGKIALVGEGGIKGTLKALWTPKTEEEKESS</sequence>
<dbReference type="InterPro" id="IPR034804">
    <property type="entry name" value="SQR/QFR_C/D"/>
</dbReference>
<evidence type="ECO:0000256" key="3">
    <source>
        <dbReference type="ARBA" id="ARBA00022448"/>
    </source>
</evidence>
<dbReference type="GO" id="GO:0048039">
    <property type="term" value="F:ubiquinone binding"/>
    <property type="evidence" value="ECO:0007669"/>
    <property type="project" value="TreeGrafter"/>
</dbReference>
<evidence type="ECO:0000313" key="13">
    <source>
        <dbReference type="EMBL" id="CAE4640611.1"/>
    </source>
</evidence>
<dbReference type="GO" id="GO:0020037">
    <property type="term" value="F:heme binding"/>
    <property type="evidence" value="ECO:0007669"/>
    <property type="project" value="TreeGrafter"/>
</dbReference>
<dbReference type="GO" id="GO:0005743">
    <property type="term" value="C:mitochondrial inner membrane"/>
    <property type="evidence" value="ECO:0007669"/>
    <property type="project" value="UniProtKB-SubCell"/>
</dbReference>
<dbReference type="PANTHER" id="PTHR13337">
    <property type="entry name" value="SUCCINATE DEHYDROGENASE"/>
    <property type="match status" value="1"/>
</dbReference>
<keyword evidence="4" id="KW-0812">Transmembrane</keyword>
<keyword evidence="9 12" id="KW-0472">Membrane</keyword>
<evidence type="ECO:0000256" key="4">
    <source>
        <dbReference type="ARBA" id="ARBA00022692"/>
    </source>
</evidence>
<comment type="similarity">
    <text evidence="2 12">Belongs to the CybS family.</text>
</comment>
<reference evidence="13" key="1">
    <citation type="submission" date="2021-01" db="EMBL/GenBank/DDBJ databases">
        <authorList>
            <person name="Corre E."/>
            <person name="Pelletier E."/>
            <person name="Niang G."/>
            <person name="Scheremetjew M."/>
            <person name="Finn R."/>
            <person name="Kale V."/>
            <person name="Holt S."/>
            <person name="Cochrane G."/>
            <person name="Meng A."/>
            <person name="Brown T."/>
            <person name="Cohen L."/>
        </authorList>
    </citation>
    <scope>NUCLEOTIDE SEQUENCE</scope>
    <source>
        <strain evidence="13">GSO104</strain>
    </source>
</reference>
<evidence type="ECO:0000256" key="12">
    <source>
        <dbReference type="RuleBase" id="RU364031"/>
    </source>
</evidence>
<dbReference type="EMBL" id="HBNS01041812">
    <property type="protein sequence ID" value="CAE4640611.1"/>
    <property type="molecule type" value="Transcribed_RNA"/>
</dbReference>